<accession>A0A0F9QCU8</accession>
<reference evidence="1" key="1">
    <citation type="journal article" date="2015" name="Nature">
        <title>Complex archaea that bridge the gap between prokaryotes and eukaryotes.</title>
        <authorList>
            <person name="Spang A."/>
            <person name="Saw J.H."/>
            <person name="Jorgensen S.L."/>
            <person name="Zaremba-Niedzwiedzka K."/>
            <person name="Martijn J."/>
            <person name="Lind A.E."/>
            <person name="van Eijk R."/>
            <person name="Schleper C."/>
            <person name="Guy L."/>
            <person name="Ettema T.J."/>
        </authorList>
    </citation>
    <scope>NUCLEOTIDE SEQUENCE</scope>
</reference>
<name>A0A0F9QCU8_9ZZZZ</name>
<comment type="caution">
    <text evidence="1">The sequence shown here is derived from an EMBL/GenBank/DDBJ whole genome shotgun (WGS) entry which is preliminary data.</text>
</comment>
<protein>
    <submittedName>
        <fullName evidence="1">Uncharacterized protein</fullName>
    </submittedName>
</protein>
<gene>
    <name evidence="1" type="ORF">LCGC14_0789560</name>
</gene>
<dbReference type="GO" id="GO:0006355">
    <property type="term" value="P:regulation of DNA-templated transcription"/>
    <property type="evidence" value="ECO:0007669"/>
    <property type="project" value="InterPro"/>
</dbReference>
<proteinExistence type="predicted"/>
<evidence type="ECO:0000313" key="1">
    <source>
        <dbReference type="EMBL" id="KKN34852.1"/>
    </source>
</evidence>
<dbReference type="EMBL" id="LAZR01002080">
    <property type="protein sequence ID" value="KKN34852.1"/>
    <property type="molecule type" value="Genomic_DNA"/>
</dbReference>
<dbReference type="Gene3D" id="1.10.1220.10">
    <property type="entry name" value="Met repressor-like"/>
    <property type="match status" value="1"/>
</dbReference>
<dbReference type="InterPro" id="IPR013321">
    <property type="entry name" value="Arc_rbn_hlx_hlx"/>
</dbReference>
<dbReference type="SUPFAM" id="SSF47598">
    <property type="entry name" value="Ribbon-helix-helix"/>
    <property type="match status" value="1"/>
</dbReference>
<dbReference type="AlphaFoldDB" id="A0A0F9QCU8"/>
<organism evidence="1">
    <name type="scientific">marine sediment metagenome</name>
    <dbReference type="NCBI Taxonomy" id="412755"/>
    <lineage>
        <taxon>unclassified sequences</taxon>
        <taxon>metagenomes</taxon>
        <taxon>ecological metagenomes</taxon>
    </lineage>
</organism>
<dbReference type="InterPro" id="IPR010985">
    <property type="entry name" value="Ribbon_hlx_hlx"/>
</dbReference>
<sequence>MTEKIKDIRISSEIHKKLKLQAVSNGRTMKAELEDIINKNTNYIIKNATGSDIS</sequence>